<evidence type="ECO:0000256" key="9">
    <source>
        <dbReference type="SAM" id="Phobius"/>
    </source>
</evidence>
<comment type="caution">
    <text evidence="12">The sequence shown here is derived from an EMBL/GenBank/DDBJ whole genome shotgun (WGS) entry which is preliminary data.</text>
</comment>
<evidence type="ECO:0000256" key="6">
    <source>
        <dbReference type="ARBA" id="ARBA00023002"/>
    </source>
</evidence>
<dbReference type="Pfam" id="PF07992">
    <property type="entry name" value="Pyr_redox_2"/>
    <property type="match status" value="1"/>
</dbReference>
<dbReference type="GO" id="GO:0050136">
    <property type="term" value="F:NADH dehydrogenase (quinone) (non-electrogenic) activity"/>
    <property type="evidence" value="ECO:0007669"/>
    <property type="project" value="UniProtKB-EC"/>
</dbReference>
<evidence type="ECO:0000259" key="11">
    <source>
        <dbReference type="Pfam" id="PF22366"/>
    </source>
</evidence>
<dbReference type="RefSeq" id="WP_184675450.1">
    <property type="nucleotide sequence ID" value="NZ_JACHGY010000001.1"/>
</dbReference>
<protein>
    <recommendedName>
        <fullName evidence="2">NADH:ubiquinone reductase (non-electrogenic)</fullName>
        <ecNumber evidence="2">1.6.5.9</ecNumber>
    </recommendedName>
</protein>
<dbReference type="PANTHER" id="PTHR43706:SF47">
    <property type="entry name" value="EXTERNAL NADH-UBIQUINONE OXIDOREDUCTASE 1, MITOCHONDRIAL-RELATED"/>
    <property type="match status" value="1"/>
</dbReference>
<feature type="domain" description="External alternative NADH-ubiquinone oxidoreductase-like C-terminal" evidence="11">
    <location>
        <begin position="366"/>
        <end position="424"/>
    </location>
</feature>
<keyword evidence="9" id="KW-1133">Transmembrane helix</keyword>
<dbReference type="EMBL" id="JACHGY010000001">
    <property type="protein sequence ID" value="MBB6428371.1"/>
    <property type="molecule type" value="Genomic_DNA"/>
</dbReference>
<dbReference type="InterPro" id="IPR045024">
    <property type="entry name" value="NDH-2"/>
</dbReference>
<keyword evidence="9" id="KW-0472">Membrane</keyword>
<keyword evidence="4" id="KW-0274">FAD</keyword>
<dbReference type="InterPro" id="IPR054585">
    <property type="entry name" value="NDH2-like_C"/>
</dbReference>
<evidence type="ECO:0000256" key="1">
    <source>
        <dbReference type="ARBA" id="ARBA00005272"/>
    </source>
</evidence>
<dbReference type="PANTHER" id="PTHR43706">
    <property type="entry name" value="NADH DEHYDROGENASE"/>
    <property type="match status" value="1"/>
</dbReference>
<dbReference type="InterPro" id="IPR023753">
    <property type="entry name" value="FAD/NAD-binding_dom"/>
</dbReference>
<keyword evidence="9" id="KW-0812">Transmembrane</keyword>
<dbReference type="EC" id="1.6.5.9" evidence="2"/>
<feature type="domain" description="FAD/NAD(P)-binding" evidence="10">
    <location>
        <begin position="12"/>
        <end position="337"/>
    </location>
</feature>
<keyword evidence="6 12" id="KW-0560">Oxidoreductase</keyword>
<evidence type="ECO:0000313" key="12">
    <source>
        <dbReference type="EMBL" id="MBB6428371.1"/>
    </source>
</evidence>
<comment type="similarity">
    <text evidence="1">Belongs to the NADH dehydrogenase family.</text>
</comment>
<feature type="transmembrane region" description="Helical" evidence="9">
    <location>
        <begin position="389"/>
        <end position="406"/>
    </location>
</feature>
<comment type="catalytic activity">
    <reaction evidence="8">
        <text>a quinone + NADH + H(+) = a quinol + NAD(+)</text>
        <dbReference type="Rhea" id="RHEA:46160"/>
        <dbReference type="ChEBI" id="CHEBI:15378"/>
        <dbReference type="ChEBI" id="CHEBI:24646"/>
        <dbReference type="ChEBI" id="CHEBI:57540"/>
        <dbReference type="ChEBI" id="CHEBI:57945"/>
        <dbReference type="ChEBI" id="CHEBI:132124"/>
        <dbReference type="EC" id="1.6.5.9"/>
    </reaction>
</comment>
<organism evidence="12 13">
    <name type="scientific">Algisphaera agarilytica</name>
    <dbReference type="NCBI Taxonomy" id="1385975"/>
    <lineage>
        <taxon>Bacteria</taxon>
        <taxon>Pseudomonadati</taxon>
        <taxon>Planctomycetota</taxon>
        <taxon>Phycisphaerae</taxon>
        <taxon>Phycisphaerales</taxon>
        <taxon>Phycisphaeraceae</taxon>
        <taxon>Algisphaera</taxon>
    </lineage>
</organism>
<evidence type="ECO:0000256" key="8">
    <source>
        <dbReference type="ARBA" id="ARBA00047599"/>
    </source>
</evidence>
<evidence type="ECO:0000256" key="3">
    <source>
        <dbReference type="ARBA" id="ARBA00022630"/>
    </source>
</evidence>
<keyword evidence="3" id="KW-0285">Flavoprotein</keyword>
<reference evidence="12 13" key="1">
    <citation type="submission" date="2020-08" db="EMBL/GenBank/DDBJ databases">
        <title>Genomic Encyclopedia of Type Strains, Phase IV (KMG-IV): sequencing the most valuable type-strain genomes for metagenomic binning, comparative biology and taxonomic classification.</title>
        <authorList>
            <person name="Goeker M."/>
        </authorList>
    </citation>
    <scope>NUCLEOTIDE SEQUENCE [LARGE SCALE GENOMIC DNA]</scope>
    <source>
        <strain evidence="12 13">DSM 103725</strain>
    </source>
</reference>
<keyword evidence="7" id="KW-0520">NAD</keyword>
<keyword evidence="13" id="KW-1185">Reference proteome</keyword>
<dbReference type="Pfam" id="PF22366">
    <property type="entry name" value="NDH2_C"/>
    <property type="match status" value="1"/>
</dbReference>
<evidence type="ECO:0000256" key="2">
    <source>
        <dbReference type="ARBA" id="ARBA00012637"/>
    </source>
</evidence>
<dbReference type="AlphaFoldDB" id="A0A7X0LJ94"/>
<keyword evidence="5" id="KW-0809">Transit peptide</keyword>
<evidence type="ECO:0000259" key="10">
    <source>
        <dbReference type="Pfam" id="PF07992"/>
    </source>
</evidence>
<proteinExistence type="inferred from homology"/>
<gene>
    <name evidence="12" type="ORF">HNQ40_000177</name>
</gene>
<dbReference type="PRINTS" id="PR00411">
    <property type="entry name" value="PNDRDTASEI"/>
</dbReference>
<name>A0A7X0LJ94_9BACT</name>
<sequence>MIEQPTDPDRPNLVVIGGGFAGLAFCQNCKVPTRPNAPAPEIILIDKQNHHLFQPLLYQVAMAGLAATEIAAPLRAVLGKRQDITCLMDEATSIDPVNKKVVMGDREIAYDYLVLAAGGRTSYFGNDHWEKHAPGLKTLHDALRIRRRVLTAFEKAETILDTAEQERLMTIVVVGGGPTGVELAGAMGELVQKVFHRDFRRIDVRTARVILIESNERLLKVYPEELSASAQRQLEQLGVEVRLGVRVSNVHDTHVELNDGTSIQTRNVLWGAGVAASPLTAAFADSAELDRGGRIKVNPDLSVPGHPEVFAVGDLVNLTTKDGDPVPGVAPAALQMGKHVAKLVEHEFKHGKQPPEAREAFEYWDKGSMATIGRKRAVAWVGKLKISGFFAWVAWLGIHLMFLVTFRNKVSVLVQWCYSYLAFRRGARIIIPKNDDKPDQPGVRD</sequence>
<dbReference type="SUPFAM" id="SSF51905">
    <property type="entry name" value="FAD/NAD(P)-binding domain"/>
    <property type="match status" value="2"/>
</dbReference>
<evidence type="ECO:0000256" key="5">
    <source>
        <dbReference type="ARBA" id="ARBA00022946"/>
    </source>
</evidence>
<evidence type="ECO:0000256" key="4">
    <source>
        <dbReference type="ARBA" id="ARBA00022827"/>
    </source>
</evidence>
<dbReference type="Gene3D" id="3.50.50.100">
    <property type="match status" value="1"/>
</dbReference>
<dbReference type="InterPro" id="IPR036188">
    <property type="entry name" value="FAD/NAD-bd_sf"/>
</dbReference>
<dbReference type="PRINTS" id="PR00368">
    <property type="entry name" value="FADPNR"/>
</dbReference>
<dbReference type="Proteomes" id="UP000541810">
    <property type="component" value="Unassembled WGS sequence"/>
</dbReference>
<accession>A0A7X0LJ94</accession>
<evidence type="ECO:0000256" key="7">
    <source>
        <dbReference type="ARBA" id="ARBA00023027"/>
    </source>
</evidence>
<evidence type="ECO:0000313" key="13">
    <source>
        <dbReference type="Proteomes" id="UP000541810"/>
    </source>
</evidence>